<dbReference type="InterPro" id="IPR014710">
    <property type="entry name" value="RmlC-like_jellyroll"/>
</dbReference>
<keyword evidence="2" id="KW-0560">Oxidoreductase</keyword>
<dbReference type="AlphaFoldDB" id="A0A7W5ZEZ9"/>
<name>A0A7W5ZEZ9_9BACT</name>
<dbReference type="SUPFAM" id="SSF51182">
    <property type="entry name" value="RmlC-like cupins"/>
    <property type="match status" value="1"/>
</dbReference>
<evidence type="ECO:0000313" key="3">
    <source>
        <dbReference type="Proteomes" id="UP000541352"/>
    </source>
</evidence>
<gene>
    <name evidence="2" type="ORF">FHS57_000074</name>
</gene>
<organism evidence="2 3">
    <name type="scientific">Runella defluvii</name>
    <dbReference type="NCBI Taxonomy" id="370973"/>
    <lineage>
        <taxon>Bacteria</taxon>
        <taxon>Pseudomonadati</taxon>
        <taxon>Bacteroidota</taxon>
        <taxon>Cytophagia</taxon>
        <taxon>Cytophagales</taxon>
        <taxon>Spirosomataceae</taxon>
        <taxon>Runella</taxon>
    </lineage>
</organism>
<proteinExistence type="predicted"/>
<sequence>MIDLSTFGEDEGKLTVFEKILPGDIKRAFYIYGVPYGQERAKHGHFTATNALIIVAGSCRVQVSHSGQEDTYILNSPSQALILHPGDWHIMDQFTPDAVLLVMSNQYYDKNDYFFEKP</sequence>
<accession>A0A7W5ZEZ9</accession>
<keyword evidence="3" id="KW-1185">Reference proteome</keyword>
<feature type="domain" description="Sugar 3,4-ketoisomerase QdtA cupin" evidence="1">
    <location>
        <begin position="1"/>
        <end position="114"/>
    </location>
</feature>
<dbReference type="Proteomes" id="UP000541352">
    <property type="component" value="Unassembled WGS sequence"/>
</dbReference>
<dbReference type="InterPro" id="IPR008894">
    <property type="entry name" value="QdtA_cupin_dom"/>
</dbReference>
<dbReference type="Gene3D" id="2.60.120.10">
    <property type="entry name" value="Jelly Rolls"/>
    <property type="match status" value="1"/>
</dbReference>
<evidence type="ECO:0000313" key="2">
    <source>
        <dbReference type="EMBL" id="MBB3836092.1"/>
    </source>
</evidence>
<comment type="caution">
    <text evidence="2">The sequence shown here is derived from an EMBL/GenBank/DDBJ whole genome shotgun (WGS) entry which is preliminary data.</text>
</comment>
<dbReference type="GO" id="GO:0051213">
    <property type="term" value="F:dioxygenase activity"/>
    <property type="evidence" value="ECO:0007669"/>
    <property type="project" value="UniProtKB-KW"/>
</dbReference>
<dbReference type="CDD" id="cd20292">
    <property type="entry name" value="cupin_QdtA-like"/>
    <property type="match status" value="1"/>
</dbReference>
<evidence type="ECO:0000259" key="1">
    <source>
        <dbReference type="Pfam" id="PF05523"/>
    </source>
</evidence>
<protein>
    <submittedName>
        <fullName evidence="2">Quercetin dioxygenase-like cupin family protein</fullName>
    </submittedName>
</protein>
<dbReference type="InterPro" id="IPR011051">
    <property type="entry name" value="RmlC_Cupin_sf"/>
</dbReference>
<reference evidence="2 3" key="1">
    <citation type="submission" date="2020-08" db="EMBL/GenBank/DDBJ databases">
        <title>Genomic Encyclopedia of Type Strains, Phase IV (KMG-IV): sequencing the most valuable type-strain genomes for metagenomic binning, comparative biology and taxonomic classification.</title>
        <authorList>
            <person name="Goeker M."/>
        </authorList>
    </citation>
    <scope>NUCLEOTIDE SEQUENCE [LARGE SCALE GENOMIC DNA]</scope>
    <source>
        <strain evidence="2 3">DSM 17976</strain>
    </source>
</reference>
<dbReference type="Pfam" id="PF05523">
    <property type="entry name" value="FdtA"/>
    <property type="match status" value="1"/>
</dbReference>
<keyword evidence="2" id="KW-0223">Dioxygenase</keyword>
<dbReference type="EMBL" id="JACIBY010000001">
    <property type="protein sequence ID" value="MBB3836092.1"/>
    <property type="molecule type" value="Genomic_DNA"/>
</dbReference>